<comment type="caution">
    <text evidence="1">The sequence shown here is derived from an EMBL/GenBank/DDBJ whole genome shotgun (WGS) entry which is preliminary data.</text>
</comment>
<protein>
    <submittedName>
        <fullName evidence="1">Uncharacterized protein</fullName>
    </submittedName>
</protein>
<reference evidence="1" key="1">
    <citation type="submission" date="2021-03" db="EMBL/GenBank/DDBJ databases">
        <authorList>
            <consortium name="DOE Joint Genome Institute"/>
            <person name="Ahrendt S."/>
            <person name="Looney B.P."/>
            <person name="Miyauchi S."/>
            <person name="Morin E."/>
            <person name="Drula E."/>
            <person name="Courty P.E."/>
            <person name="Chicoki N."/>
            <person name="Fauchery L."/>
            <person name="Kohler A."/>
            <person name="Kuo A."/>
            <person name="Labutti K."/>
            <person name="Pangilinan J."/>
            <person name="Lipzen A."/>
            <person name="Riley R."/>
            <person name="Andreopoulos W."/>
            <person name="He G."/>
            <person name="Johnson J."/>
            <person name="Barry K.W."/>
            <person name="Grigoriev I.V."/>
            <person name="Nagy L."/>
            <person name="Hibbett D."/>
            <person name="Henrissat B."/>
            <person name="Matheny P.B."/>
            <person name="Labbe J."/>
            <person name="Martin F."/>
        </authorList>
    </citation>
    <scope>NUCLEOTIDE SEQUENCE</scope>
    <source>
        <strain evidence="1">HHB10654</strain>
    </source>
</reference>
<sequence>MMLAQYRPVAKELQPDAEWRAMAISSIELELADTVREAREKHEAILSTLTNTDVAAREQADREYNDSMDDVRAQAREALQARFDGEIARRLQALGEAIEDHVPPQLVVKQQQAIWDIATRKQPTQSAPAREAPGPSHIRTVSGMGNSHANSSGRTSPRRVVFALEDSRGEPRGATRQPGRRERPAAFGDASSPPRDTAPNVVEIALPVASGRTAEPAEGPKIGNTREQSRTLVHPTASRREQLSEHRYQPLGLTPARRLVPRRGDAADPRWAPASTHRQQPSSSSTTSTTITDTSLLDGDVNMHPRDFEGLASEDTMSTTETTESSVSGTVTFEDEGSDVVESVIEEIPVDRKGKGRAVNVPFHDDMDEDEAGTSTQASWGGVMDDSAALMQTQRIQERLENAMKVEEMAQRMLAKAAEANNASDRRERMLNDREREIASREAAADARAREIKTMEDEIRRQREQTMAIVREVQEEREVFRREKEEHKMRRIELAREKAAIANERRRREVLEEEGAIKRNGSEGVLPSQTELEARYLEMRSRSISEDEQRKREEQRLRSQQARDLVYGGEGLSTPVLQQYGQSNKGKRTVRFTE</sequence>
<proteinExistence type="predicted"/>
<name>A0ACB8SWE9_9AGAM</name>
<keyword evidence="2" id="KW-1185">Reference proteome</keyword>
<evidence type="ECO:0000313" key="1">
    <source>
        <dbReference type="EMBL" id="KAI0060814.1"/>
    </source>
</evidence>
<accession>A0ACB8SWE9</accession>
<dbReference type="Proteomes" id="UP000814140">
    <property type="component" value="Unassembled WGS sequence"/>
</dbReference>
<reference evidence="1" key="2">
    <citation type="journal article" date="2022" name="New Phytol.">
        <title>Evolutionary transition to the ectomycorrhizal habit in the genomes of a hyperdiverse lineage of mushroom-forming fungi.</title>
        <authorList>
            <person name="Looney B."/>
            <person name="Miyauchi S."/>
            <person name="Morin E."/>
            <person name="Drula E."/>
            <person name="Courty P.E."/>
            <person name="Kohler A."/>
            <person name="Kuo A."/>
            <person name="LaButti K."/>
            <person name="Pangilinan J."/>
            <person name="Lipzen A."/>
            <person name="Riley R."/>
            <person name="Andreopoulos W."/>
            <person name="He G."/>
            <person name="Johnson J."/>
            <person name="Nolan M."/>
            <person name="Tritt A."/>
            <person name="Barry K.W."/>
            <person name="Grigoriev I.V."/>
            <person name="Nagy L.G."/>
            <person name="Hibbett D."/>
            <person name="Henrissat B."/>
            <person name="Matheny P.B."/>
            <person name="Labbe J."/>
            <person name="Martin F.M."/>
        </authorList>
    </citation>
    <scope>NUCLEOTIDE SEQUENCE</scope>
    <source>
        <strain evidence="1">HHB10654</strain>
    </source>
</reference>
<evidence type="ECO:0000313" key="2">
    <source>
        <dbReference type="Proteomes" id="UP000814140"/>
    </source>
</evidence>
<dbReference type="EMBL" id="MU277216">
    <property type="protein sequence ID" value="KAI0060814.1"/>
    <property type="molecule type" value="Genomic_DNA"/>
</dbReference>
<organism evidence="1 2">
    <name type="scientific">Artomyces pyxidatus</name>
    <dbReference type="NCBI Taxonomy" id="48021"/>
    <lineage>
        <taxon>Eukaryota</taxon>
        <taxon>Fungi</taxon>
        <taxon>Dikarya</taxon>
        <taxon>Basidiomycota</taxon>
        <taxon>Agaricomycotina</taxon>
        <taxon>Agaricomycetes</taxon>
        <taxon>Russulales</taxon>
        <taxon>Auriscalpiaceae</taxon>
        <taxon>Artomyces</taxon>
    </lineage>
</organism>
<gene>
    <name evidence="1" type="ORF">BV25DRAFT_900720</name>
</gene>